<feature type="transmembrane region" description="Helical" evidence="6">
    <location>
        <begin position="18"/>
        <end position="41"/>
    </location>
</feature>
<dbReference type="PANTHER" id="PTHR33545:SF5">
    <property type="entry name" value="UPF0750 MEMBRANE PROTEIN YITT"/>
    <property type="match status" value="1"/>
</dbReference>
<keyword evidence="5 6" id="KW-0472">Membrane</keyword>
<evidence type="ECO:0000313" key="7">
    <source>
        <dbReference type="EMBL" id="SHF87150.1"/>
    </source>
</evidence>
<evidence type="ECO:0000256" key="5">
    <source>
        <dbReference type="ARBA" id="ARBA00023136"/>
    </source>
</evidence>
<comment type="subcellular location">
    <subcellularLocation>
        <location evidence="1">Cell membrane</location>
        <topology evidence="1">Multi-pass membrane protein</topology>
    </subcellularLocation>
</comment>
<sequence length="202" mass="21866">MNYGLIGQGGLYVIKKAIAILIGSSLLALGINLFVIPNHLLDGGIIGLGLIAKYAFELKPGLTIIALSIPLYGVAFFFNRTYFYNGIHGLLISSFLIDFFFPLSFWEAPPILISSILAGILIGTGIGIMLSAEISSGASDLLALLLARLTNVNAGIFIFIIDCFVLLIGSFYIQEVTIFYSAIMVITIGITTSSILRYFRKK</sequence>
<organism evidence="7 8">
    <name type="scientific">Ornithinibacillus halophilus</name>
    <dbReference type="NCBI Taxonomy" id="930117"/>
    <lineage>
        <taxon>Bacteria</taxon>
        <taxon>Bacillati</taxon>
        <taxon>Bacillota</taxon>
        <taxon>Bacilli</taxon>
        <taxon>Bacillales</taxon>
        <taxon>Bacillaceae</taxon>
        <taxon>Ornithinibacillus</taxon>
    </lineage>
</organism>
<dbReference type="STRING" id="930117.SAMN05216225_100775"/>
<protein>
    <submittedName>
        <fullName evidence="7">Uncharacterized 5xTM membrane BCR, YitT family COG1284</fullName>
    </submittedName>
</protein>
<dbReference type="EMBL" id="FQVW01000007">
    <property type="protein sequence ID" value="SHF87150.1"/>
    <property type="molecule type" value="Genomic_DNA"/>
</dbReference>
<dbReference type="AlphaFoldDB" id="A0A1M5F6B7"/>
<keyword evidence="2" id="KW-1003">Cell membrane</keyword>
<dbReference type="Proteomes" id="UP000183988">
    <property type="component" value="Unassembled WGS sequence"/>
</dbReference>
<feature type="transmembrane region" description="Helical" evidence="6">
    <location>
        <begin position="86"/>
        <end position="105"/>
    </location>
</feature>
<dbReference type="Pfam" id="PF02588">
    <property type="entry name" value="YitT_membrane"/>
    <property type="match status" value="1"/>
</dbReference>
<dbReference type="PANTHER" id="PTHR33545">
    <property type="entry name" value="UPF0750 MEMBRANE PROTEIN YITT-RELATED"/>
    <property type="match status" value="1"/>
</dbReference>
<proteinExistence type="predicted"/>
<feature type="transmembrane region" description="Helical" evidence="6">
    <location>
        <begin position="178"/>
        <end position="199"/>
    </location>
</feature>
<evidence type="ECO:0000256" key="1">
    <source>
        <dbReference type="ARBA" id="ARBA00004651"/>
    </source>
</evidence>
<keyword evidence="4 6" id="KW-1133">Transmembrane helix</keyword>
<feature type="transmembrane region" description="Helical" evidence="6">
    <location>
        <begin position="111"/>
        <end position="132"/>
    </location>
</feature>
<evidence type="ECO:0000313" key="8">
    <source>
        <dbReference type="Proteomes" id="UP000183988"/>
    </source>
</evidence>
<evidence type="ECO:0000256" key="6">
    <source>
        <dbReference type="SAM" id="Phobius"/>
    </source>
</evidence>
<name>A0A1M5F6B7_9BACI</name>
<evidence type="ECO:0000256" key="3">
    <source>
        <dbReference type="ARBA" id="ARBA00022692"/>
    </source>
</evidence>
<reference evidence="7 8" key="1">
    <citation type="submission" date="2016-11" db="EMBL/GenBank/DDBJ databases">
        <authorList>
            <person name="Jaros S."/>
            <person name="Januszkiewicz K."/>
            <person name="Wedrychowicz H."/>
        </authorList>
    </citation>
    <scope>NUCLEOTIDE SEQUENCE [LARGE SCALE GENOMIC DNA]</scope>
    <source>
        <strain evidence="7 8">IBRC-M 10683</strain>
    </source>
</reference>
<keyword evidence="8" id="KW-1185">Reference proteome</keyword>
<dbReference type="InterPro" id="IPR051461">
    <property type="entry name" value="UPF0750_membrane"/>
</dbReference>
<keyword evidence="3 6" id="KW-0812">Transmembrane</keyword>
<gene>
    <name evidence="7" type="ORF">SAMN05216225_100775</name>
</gene>
<evidence type="ECO:0000256" key="2">
    <source>
        <dbReference type="ARBA" id="ARBA00022475"/>
    </source>
</evidence>
<evidence type="ECO:0000256" key="4">
    <source>
        <dbReference type="ARBA" id="ARBA00022989"/>
    </source>
</evidence>
<dbReference type="InterPro" id="IPR003740">
    <property type="entry name" value="YitT"/>
</dbReference>
<feature type="transmembrane region" description="Helical" evidence="6">
    <location>
        <begin position="61"/>
        <end position="79"/>
    </location>
</feature>
<feature type="transmembrane region" description="Helical" evidence="6">
    <location>
        <begin position="152"/>
        <end position="172"/>
    </location>
</feature>
<accession>A0A1M5F6B7</accession>
<dbReference type="GO" id="GO:0005886">
    <property type="term" value="C:plasma membrane"/>
    <property type="evidence" value="ECO:0007669"/>
    <property type="project" value="UniProtKB-SubCell"/>
</dbReference>